<dbReference type="SUPFAM" id="SSF54909">
    <property type="entry name" value="Dimeric alpha+beta barrel"/>
    <property type="match status" value="1"/>
</dbReference>
<reference evidence="2 4" key="1">
    <citation type="submission" date="2015-04" db="EMBL/GenBank/DDBJ databases">
        <title>Genome sequence of Kerstersia gyiorum CG1.</title>
        <authorList>
            <person name="Greninger A.L."/>
            <person name="Kozyreva V."/>
            <person name="Chaturvedi V."/>
        </authorList>
    </citation>
    <scope>NUCLEOTIDE SEQUENCE [LARGE SCALE GENOMIC DNA]</scope>
    <source>
        <strain evidence="2 4">CG1</strain>
    </source>
</reference>
<accession>A0A171KUQ5</accession>
<dbReference type="EMBL" id="SGWZ01000002">
    <property type="protein sequence ID" value="RZS69993.1"/>
    <property type="molecule type" value="Genomic_DNA"/>
</dbReference>
<evidence type="ECO:0000313" key="5">
    <source>
        <dbReference type="Proteomes" id="UP000292039"/>
    </source>
</evidence>
<feature type="domain" description="ABM" evidence="1">
    <location>
        <begin position="2"/>
        <end position="93"/>
    </location>
</feature>
<dbReference type="GO" id="GO:0004497">
    <property type="term" value="F:monooxygenase activity"/>
    <property type="evidence" value="ECO:0007669"/>
    <property type="project" value="UniProtKB-KW"/>
</dbReference>
<name>A0A171KUQ5_9BURK</name>
<evidence type="ECO:0000313" key="2">
    <source>
        <dbReference type="EMBL" id="KKO72622.1"/>
    </source>
</evidence>
<evidence type="ECO:0000313" key="3">
    <source>
        <dbReference type="EMBL" id="RZS69993.1"/>
    </source>
</evidence>
<dbReference type="GeneID" id="99726021"/>
<dbReference type="Proteomes" id="UP000078084">
    <property type="component" value="Unassembled WGS sequence"/>
</dbReference>
<protein>
    <submittedName>
        <fullName evidence="2">Antibiotic biosynthesis monooxygenase</fullName>
    </submittedName>
    <submittedName>
        <fullName evidence="3">Heme-degrading monooxygenase HmoA</fullName>
    </submittedName>
</protein>
<dbReference type="InterPro" id="IPR007138">
    <property type="entry name" value="ABM_dom"/>
</dbReference>
<keyword evidence="4" id="KW-1185">Reference proteome</keyword>
<gene>
    <name evidence="2" type="ORF">AAV32_06275</name>
    <name evidence="3" type="ORF">EV679_1381</name>
</gene>
<dbReference type="EMBL" id="LBNE01000002">
    <property type="protein sequence ID" value="KKO72622.1"/>
    <property type="molecule type" value="Genomic_DNA"/>
</dbReference>
<dbReference type="InterPro" id="IPR011008">
    <property type="entry name" value="Dimeric_a/b-barrel"/>
</dbReference>
<dbReference type="Proteomes" id="UP000292039">
    <property type="component" value="Unassembled WGS sequence"/>
</dbReference>
<organism evidence="2 4">
    <name type="scientific">Kerstersia gyiorum</name>
    <dbReference type="NCBI Taxonomy" id="206506"/>
    <lineage>
        <taxon>Bacteria</taxon>
        <taxon>Pseudomonadati</taxon>
        <taxon>Pseudomonadota</taxon>
        <taxon>Betaproteobacteria</taxon>
        <taxon>Burkholderiales</taxon>
        <taxon>Alcaligenaceae</taxon>
        <taxon>Kerstersia</taxon>
    </lineage>
</organism>
<dbReference type="OrthoDB" id="9798157at2"/>
<proteinExistence type="predicted"/>
<dbReference type="RefSeq" id="WP_068368956.1">
    <property type="nucleotide sequence ID" value="NZ_CBCSEB010000025.1"/>
</dbReference>
<keyword evidence="2" id="KW-0503">Monooxygenase</keyword>
<dbReference type="PROSITE" id="PS51725">
    <property type="entry name" value="ABM"/>
    <property type="match status" value="1"/>
</dbReference>
<evidence type="ECO:0000313" key="4">
    <source>
        <dbReference type="Proteomes" id="UP000078084"/>
    </source>
</evidence>
<evidence type="ECO:0000259" key="1">
    <source>
        <dbReference type="PROSITE" id="PS51725"/>
    </source>
</evidence>
<reference evidence="3 5" key="2">
    <citation type="submission" date="2019-02" db="EMBL/GenBank/DDBJ databases">
        <title>Genomic Encyclopedia of Type Strains, Phase IV (KMG-IV): sequencing the most valuable type-strain genomes for metagenomic binning, comparative biology and taxonomic classification.</title>
        <authorList>
            <person name="Goeker M."/>
        </authorList>
    </citation>
    <scope>NUCLEOTIDE SEQUENCE [LARGE SCALE GENOMIC DNA]</scope>
    <source>
        <strain evidence="3 5">DSM 16618</strain>
    </source>
</reference>
<keyword evidence="2" id="KW-0560">Oxidoreductase</keyword>
<dbReference type="Pfam" id="PF03992">
    <property type="entry name" value="ABM"/>
    <property type="match status" value="1"/>
</dbReference>
<dbReference type="AlphaFoldDB" id="A0A171KUQ5"/>
<dbReference type="Gene3D" id="3.30.70.100">
    <property type="match status" value="1"/>
</dbReference>
<sequence>MIYEVTTIHIHPGQQADFEAAIKQGADTIIAKSKGFLGYSVRRAIESPEQYQLQIKWETLEDHMVGFRESPAFPAWRAIISPFFASAPTTVHVEEVSRG</sequence>
<comment type="caution">
    <text evidence="2">The sequence shown here is derived from an EMBL/GenBank/DDBJ whole genome shotgun (WGS) entry which is preliminary data.</text>
</comment>